<proteinExistence type="inferred from homology"/>
<evidence type="ECO:0000256" key="1">
    <source>
        <dbReference type="ARBA" id="ARBA00007953"/>
    </source>
</evidence>
<dbReference type="InterPro" id="IPR020103">
    <property type="entry name" value="PsdUridine_synth_cat_dom_sf"/>
</dbReference>
<dbReference type="Gene3D" id="3.30.70.3160">
    <property type="match status" value="1"/>
</dbReference>
<evidence type="ECO:0000256" key="4">
    <source>
        <dbReference type="HAMAP-Rule" id="MF_01082"/>
    </source>
</evidence>
<dbReference type="Proteomes" id="UP000057158">
    <property type="component" value="Chromosome"/>
</dbReference>
<dbReference type="HAMAP" id="MF_01082">
    <property type="entry name" value="TruD"/>
    <property type="match status" value="1"/>
</dbReference>
<dbReference type="GO" id="GO:0160150">
    <property type="term" value="F:tRNA pseudouridine(13) synthase activity"/>
    <property type="evidence" value="ECO:0007669"/>
    <property type="project" value="UniProtKB-EC"/>
</dbReference>
<keyword evidence="7" id="KW-1185">Reference proteome</keyword>
<dbReference type="InterPro" id="IPR001656">
    <property type="entry name" value="PsdUridine_synth_TruD"/>
</dbReference>
<dbReference type="GO" id="GO:0005829">
    <property type="term" value="C:cytosol"/>
    <property type="evidence" value="ECO:0007669"/>
    <property type="project" value="TreeGrafter"/>
</dbReference>
<dbReference type="InterPro" id="IPR011760">
    <property type="entry name" value="PsdUridine_synth_TruD_insert"/>
</dbReference>
<evidence type="ECO:0000313" key="6">
    <source>
        <dbReference type="EMBL" id="ALC15747.1"/>
    </source>
</evidence>
<dbReference type="KEGG" id="des:DSOUD_0961"/>
<accession>A0A0M4D501</accession>
<dbReference type="EMBL" id="CP010802">
    <property type="protein sequence ID" value="ALC15747.1"/>
    <property type="molecule type" value="Genomic_DNA"/>
</dbReference>
<keyword evidence="3 4" id="KW-0413">Isomerase</keyword>
<dbReference type="PIRSF" id="PIRSF037016">
    <property type="entry name" value="Pseudouridin_synth_euk_prd"/>
    <property type="match status" value="1"/>
</dbReference>
<dbReference type="Gene3D" id="1.10.1510.30">
    <property type="match status" value="1"/>
</dbReference>
<dbReference type="InterPro" id="IPR020119">
    <property type="entry name" value="PsdUridine_synth_TruD_CS"/>
</dbReference>
<gene>
    <name evidence="4 6" type="primary">truD</name>
    <name evidence="6" type="ORF">DSOUD_0961</name>
</gene>
<dbReference type="Gene3D" id="3.30.2350.20">
    <property type="entry name" value="TruD, catalytic domain"/>
    <property type="match status" value="1"/>
</dbReference>
<dbReference type="GO" id="GO:0003723">
    <property type="term" value="F:RNA binding"/>
    <property type="evidence" value="ECO:0007669"/>
    <property type="project" value="InterPro"/>
</dbReference>
<dbReference type="NCBIfam" id="TIGR00094">
    <property type="entry name" value="tRNA_TruD_broad"/>
    <property type="match status" value="1"/>
</dbReference>
<evidence type="ECO:0000259" key="5">
    <source>
        <dbReference type="PROSITE" id="PS50984"/>
    </source>
</evidence>
<dbReference type="InterPro" id="IPR042214">
    <property type="entry name" value="TruD_catalytic"/>
</dbReference>
<comment type="similarity">
    <text evidence="1 4">Belongs to the pseudouridine synthase TruD family.</text>
</comment>
<dbReference type="InterPro" id="IPR050170">
    <property type="entry name" value="TruD_pseudoU_synthase"/>
</dbReference>
<dbReference type="STRING" id="1603606.DSOUD_0961"/>
<dbReference type="PROSITE" id="PS01268">
    <property type="entry name" value="UPF0024"/>
    <property type="match status" value="1"/>
</dbReference>
<sequence length="396" mass="43215">MSDYLTGALPGTGGAIKEIPEDFLVEEIPLYAPCGDGEHLYLRVEKSGITTFDLLQRLARALGVRERDIGYAGLKDARATTRQTLSLTGVSEERALALDLEGIRILGAARHRNKLRLGHLAGNRFTIRVRQVGADALERALDVLSVLRDMGVPNRFGQQRYGSLGNSHTIGGALLRGDHAAAAAQIVGDPAAISNERWRQGAEAFAAGDYDTALAALPARFRDERRMIQMLKDGQSAKEAVLALPKKLLRLYLSAYQASLFDRMVDMRLATLDRLWVGDLAFKHDNGACFLVEDPEVEQVRADRFEISPTAPLFGCKLTPARGEAGLLEAALLDKEGVQPEDFRLGAGLTMEGERRPLRVPLSAAEARLDDDDLILSFALPRGSYATAVLREVMKG</sequence>
<name>A0A0M4D501_9BACT</name>
<dbReference type="PATRIC" id="fig|1603606.3.peg.1053"/>
<dbReference type="PANTHER" id="PTHR47811:SF1">
    <property type="entry name" value="TRNA PSEUDOURIDINE SYNTHASE D"/>
    <property type="match status" value="1"/>
</dbReference>
<evidence type="ECO:0000256" key="3">
    <source>
        <dbReference type="ARBA" id="ARBA00023235"/>
    </source>
</evidence>
<dbReference type="EC" id="5.4.99.27" evidence="4"/>
<dbReference type="OrthoDB" id="1550679at2"/>
<dbReference type="Pfam" id="PF01142">
    <property type="entry name" value="TruD"/>
    <property type="match status" value="1"/>
</dbReference>
<dbReference type="AlphaFoldDB" id="A0A0M4D501"/>
<comment type="catalytic activity">
    <reaction evidence="4">
        <text>uridine(13) in tRNA = pseudouridine(13) in tRNA</text>
        <dbReference type="Rhea" id="RHEA:42540"/>
        <dbReference type="Rhea" id="RHEA-COMP:10105"/>
        <dbReference type="Rhea" id="RHEA-COMP:10106"/>
        <dbReference type="ChEBI" id="CHEBI:65314"/>
        <dbReference type="ChEBI" id="CHEBI:65315"/>
        <dbReference type="EC" id="5.4.99.27"/>
    </reaction>
</comment>
<evidence type="ECO:0000313" key="7">
    <source>
        <dbReference type="Proteomes" id="UP000057158"/>
    </source>
</evidence>
<reference evidence="6 7" key="1">
    <citation type="submission" date="2015-07" db="EMBL/GenBank/DDBJ databases">
        <title>Isolation and Genomic Characterization of a Novel Halophilic Metal-Reducing Deltaproteobacterium from the Deep Subsurface.</title>
        <authorList>
            <person name="Badalamenti J.P."/>
            <person name="Summers Z.M."/>
            <person name="Gralnick J.A."/>
            <person name="Bond D.R."/>
        </authorList>
    </citation>
    <scope>NUCLEOTIDE SEQUENCE [LARGE SCALE GENOMIC DNA]</scope>
    <source>
        <strain evidence="6 7">WTL</strain>
    </source>
</reference>
<dbReference type="GO" id="GO:0031119">
    <property type="term" value="P:tRNA pseudouridine synthesis"/>
    <property type="evidence" value="ECO:0007669"/>
    <property type="project" value="UniProtKB-UniRule"/>
</dbReference>
<dbReference type="PANTHER" id="PTHR47811">
    <property type="entry name" value="TRNA PSEUDOURIDINE SYNTHASE D"/>
    <property type="match status" value="1"/>
</dbReference>
<protein>
    <recommendedName>
        <fullName evidence="4">tRNA pseudouridine synthase D</fullName>
        <ecNumber evidence="4">5.4.99.27</ecNumber>
    </recommendedName>
    <alternativeName>
        <fullName evidence="4">tRNA pseudouridine(13) synthase</fullName>
    </alternativeName>
    <alternativeName>
        <fullName evidence="4">tRNA pseudouridylate synthase D</fullName>
    </alternativeName>
    <alternativeName>
        <fullName evidence="4">tRNA-uridine isomerase D</fullName>
    </alternativeName>
</protein>
<keyword evidence="2 4" id="KW-0819">tRNA processing</keyword>
<comment type="function">
    <text evidence="4">Responsible for synthesis of pseudouridine from uracil-13 in transfer RNAs.</text>
</comment>
<dbReference type="PROSITE" id="PS50984">
    <property type="entry name" value="TRUD"/>
    <property type="match status" value="1"/>
</dbReference>
<dbReference type="SUPFAM" id="SSF55120">
    <property type="entry name" value="Pseudouridine synthase"/>
    <property type="match status" value="1"/>
</dbReference>
<feature type="domain" description="TRUD" evidence="5">
    <location>
        <begin position="151"/>
        <end position="360"/>
    </location>
</feature>
<dbReference type="RefSeq" id="WP_053549925.1">
    <property type="nucleotide sequence ID" value="NZ_CP010802.1"/>
</dbReference>
<evidence type="ECO:0000256" key="2">
    <source>
        <dbReference type="ARBA" id="ARBA00022694"/>
    </source>
</evidence>
<feature type="active site" description="Nucleophile" evidence="4">
    <location>
        <position position="76"/>
    </location>
</feature>
<organism evidence="6 7">
    <name type="scientific">Desulfuromonas soudanensis</name>
    <dbReference type="NCBI Taxonomy" id="1603606"/>
    <lineage>
        <taxon>Bacteria</taxon>
        <taxon>Pseudomonadati</taxon>
        <taxon>Thermodesulfobacteriota</taxon>
        <taxon>Desulfuromonadia</taxon>
        <taxon>Desulfuromonadales</taxon>
        <taxon>Desulfuromonadaceae</taxon>
        <taxon>Desulfuromonas</taxon>
    </lineage>
</organism>